<feature type="compositionally biased region" description="Polar residues" evidence="1">
    <location>
        <begin position="445"/>
        <end position="458"/>
    </location>
</feature>
<comment type="caution">
    <text evidence="2">The sequence shown here is derived from an EMBL/GenBank/DDBJ whole genome shotgun (WGS) entry which is preliminary data.</text>
</comment>
<keyword evidence="3" id="KW-1185">Reference proteome</keyword>
<evidence type="ECO:0000313" key="3">
    <source>
        <dbReference type="Proteomes" id="UP000054937"/>
    </source>
</evidence>
<organism evidence="2 3">
    <name type="scientific">Pseudocohnilembus persalinus</name>
    <name type="common">Ciliate</name>
    <dbReference type="NCBI Taxonomy" id="266149"/>
    <lineage>
        <taxon>Eukaryota</taxon>
        <taxon>Sar</taxon>
        <taxon>Alveolata</taxon>
        <taxon>Ciliophora</taxon>
        <taxon>Intramacronucleata</taxon>
        <taxon>Oligohymenophorea</taxon>
        <taxon>Scuticociliatia</taxon>
        <taxon>Philasterida</taxon>
        <taxon>Pseudocohnilembidae</taxon>
        <taxon>Pseudocohnilembus</taxon>
    </lineage>
</organism>
<name>A0A0V0QF78_PSEPJ</name>
<dbReference type="EMBL" id="LDAU01000182">
    <property type="protein sequence ID" value="KRX00768.1"/>
    <property type="molecule type" value="Genomic_DNA"/>
</dbReference>
<dbReference type="Proteomes" id="UP000054937">
    <property type="component" value="Unassembled WGS sequence"/>
</dbReference>
<reference evidence="2 3" key="1">
    <citation type="journal article" date="2015" name="Sci. Rep.">
        <title>Genome of the facultative scuticociliatosis pathogen Pseudocohnilembus persalinus provides insight into its virulence through horizontal gene transfer.</title>
        <authorList>
            <person name="Xiong J."/>
            <person name="Wang G."/>
            <person name="Cheng J."/>
            <person name="Tian M."/>
            <person name="Pan X."/>
            <person name="Warren A."/>
            <person name="Jiang C."/>
            <person name="Yuan D."/>
            <person name="Miao W."/>
        </authorList>
    </citation>
    <scope>NUCLEOTIDE SEQUENCE [LARGE SCALE GENOMIC DNA]</scope>
    <source>
        <strain evidence="2">36N120E</strain>
    </source>
</reference>
<dbReference type="AlphaFoldDB" id="A0A0V0QF78"/>
<protein>
    <submittedName>
        <fullName evidence="2">Uncharacterized protein</fullName>
    </submittedName>
</protein>
<evidence type="ECO:0000313" key="2">
    <source>
        <dbReference type="EMBL" id="KRX00768.1"/>
    </source>
</evidence>
<evidence type="ECO:0000256" key="1">
    <source>
        <dbReference type="SAM" id="MobiDB-lite"/>
    </source>
</evidence>
<feature type="region of interest" description="Disordered" evidence="1">
    <location>
        <begin position="445"/>
        <end position="466"/>
    </location>
</feature>
<accession>A0A0V0QF78</accession>
<proteinExistence type="predicted"/>
<sequence length="482" mass="57407">MNQSKVKKSKKKKKILKETKILSMFKNNQVNKKDQEKLKQFKIIQEQIIKEVKQKESQENEFKKKQEKLLDKPKKLLGLIQEREKISNQKNKHYQNMVIQYFQLGEICQKVQLINESQFKILINQFKSYGIQESDMNKAQNKQQLNNCLEGKLIQNQQQISHFCQQIIQKLKYNYIWWEDKLVYKKDLENISFLLEKQDQFNEFNNYYLNWVEQNFIGYESLLNQNQFNLQHEQKNIKFNIQSSNIIGQQFIVEQLDNLIKENDSLNQSELMEQKQQQIRSQHNKKIFDNFNILKTIVSLNEFEDDDSDFEDLIAQQKQSQIFFNQTSQNSENNINESQIDEFKISHTQFKENITESSNLFESIQLQQERQLTQLQTKIPSQNLQLISQKIINQSNFIDKHQNLLHLSLSSQKVSEQTLKINQYQNQISSQTNDSFFSQPIRESSLSQQSNESTNASFKTKSSQKISKNKIIDMNQTQQHNV</sequence>
<dbReference type="InParanoid" id="A0A0V0QF78"/>
<gene>
    <name evidence="2" type="ORF">PPERSA_03028</name>
</gene>